<keyword evidence="4" id="KW-1185">Reference proteome</keyword>
<evidence type="ECO:0000259" key="2">
    <source>
        <dbReference type="Pfam" id="PF03807"/>
    </source>
</evidence>
<dbReference type="InterPro" id="IPR028939">
    <property type="entry name" value="P5C_Rdtase_cat_N"/>
</dbReference>
<dbReference type="AlphaFoldDB" id="A0A919BSX6"/>
<evidence type="ECO:0000256" key="1">
    <source>
        <dbReference type="ARBA" id="ARBA00023002"/>
    </source>
</evidence>
<reference evidence="3" key="2">
    <citation type="submission" date="2020-09" db="EMBL/GenBank/DDBJ databases">
        <authorList>
            <person name="Sun Q."/>
            <person name="Ohkuma M."/>
        </authorList>
    </citation>
    <scope>NUCLEOTIDE SEQUENCE</scope>
    <source>
        <strain evidence="3">JCM 4122</strain>
    </source>
</reference>
<dbReference type="SUPFAM" id="SSF51735">
    <property type="entry name" value="NAD(P)-binding Rossmann-fold domains"/>
    <property type="match status" value="1"/>
</dbReference>
<reference evidence="3" key="1">
    <citation type="journal article" date="2014" name="Int. J. Syst. Evol. Microbiol.">
        <title>Complete genome sequence of Corynebacterium casei LMG S-19264T (=DSM 44701T), isolated from a smear-ripened cheese.</title>
        <authorList>
            <consortium name="US DOE Joint Genome Institute (JGI-PGF)"/>
            <person name="Walter F."/>
            <person name="Albersmeier A."/>
            <person name="Kalinowski J."/>
            <person name="Ruckert C."/>
        </authorList>
    </citation>
    <scope>NUCLEOTIDE SEQUENCE</scope>
    <source>
        <strain evidence="3">JCM 4122</strain>
    </source>
</reference>
<dbReference type="Gene3D" id="3.40.50.720">
    <property type="entry name" value="NAD(P)-binding Rossmann-like Domain"/>
    <property type="match status" value="1"/>
</dbReference>
<dbReference type="PANTHER" id="PTHR14239:SF10">
    <property type="entry name" value="REDUCTASE"/>
    <property type="match status" value="1"/>
</dbReference>
<feature type="domain" description="Pyrroline-5-carboxylate reductase catalytic N-terminal" evidence="2">
    <location>
        <begin position="2"/>
        <end position="92"/>
    </location>
</feature>
<name>A0A919BSX6_STRFL</name>
<keyword evidence="1" id="KW-0560">Oxidoreductase</keyword>
<dbReference type="Pfam" id="PF03807">
    <property type="entry name" value="F420_oxidored"/>
    <property type="match status" value="1"/>
</dbReference>
<dbReference type="PANTHER" id="PTHR14239">
    <property type="entry name" value="DUDULIN-RELATED"/>
    <property type="match status" value="1"/>
</dbReference>
<accession>A0A919BSX6</accession>
<sequence>MRIGILGTGAMATALGGAWVRAGHDVLVGGRDAAAASRTARLTGASGHGGLAEAAAHGEVVLTAVPADAAPPLAKELAGPLAGRTVIDCTVPMAPGADGPALTTGGTTSVARLVADAAPGAHVAKAFGLCHDSIWTLDRPAFEGAPLAVPFCTDRPEAAAHLTELVTSMGCTPLPCGGLARAALLEATAVFAVGVWWSGAETRFAFPSPALAPGAVDD</sequence>
<gene>
    <name evidence="3" type="ORF">GCM10017667_44220</name>
</gene>
<comment type="caution">
    <text evidence="3">The sequence shown here is derived from an EMBL/GenBank/DDBJ whole genome shotgun (WGS) entry which is preliminary data.</text>
</comment>
<organism evidence="3 4">
    <name type="scientific">Streptomyces filamentosus</name>
    <name type="common">Streptomyces roseosporus</name>
    <dbReference type="NCBI Taxonomy" id="67294"/>
    <lineage>
        <taxon>Bacteria</taxon>
        <taxon>Bacillati</taxon>
        <taxon>Actinomycetota</taxon>
        <taxon>Actinomycetes</taxon>
        <taxon>Kitasatosporales</taxon>
        <taxon>Streptomycetaceae</taxon>
        <taxon>Streptomyces</taxon>
    </lineage>
</organism>
<dbReference type="InterPro" id="IPR051267">
    <property type="entry name" value="STEAP_metalloreductase"/>
</dbReference>
<evidence type="ECO:0000313" key="4">
    <source>
        <dbReference type="Proteomes" id="UP000632849"/>
    </source>
</evidence>
<dbReference type="InterPro" id="IPR036291">
    <property type="entry name" value="NAD(P)-bd_dom_sf"/>
</dbReference>
<evidence type="ECO:0000313" key="3">
    <source>
        <dbReference type="EMBL" id="GHG07715.1"/>
    </source>
</evidence>
<dbReference type="GO" id="GO:0016491">
    <property type="term" value="F:oxidoreductase activity"/>
    <property type="evidence" value="ECO:0007669"/>
    <property type="project" value="UniProtKB-KW"/>
</dbReference>
<dbReference type="Proteomes" id="UP000632849">
    <property type="component" value="Unassembled WGS sequence"/>
</dbReference>
<protein>
    <submittedName>
        <fullName evidence="3">NADP oxidoreductase</fullName>
    </submittedName>
</protein>
<dbReference type="EMBL" id="BNBE01000002">
    <property type="protein sequence ID" value="GHG07715.1"/>
    <property type="molecule type" value="Genomic_DNA"/>
</dbReference>
<proteinExistence type="predicted"/>